<dbReference type="EMBL" id="GFPF01008628">
    <property type="protein sequence ID" value="MAA19774.1"/>
    <property type="molecule type" value="Transcribed_RNA"/>
</dbReference>
<sequence>MAELKYVQYLLEEEKLILRAIEVFQKQVNKLKVEEMNILSALRDQQIERTDGPTQDLKEVVAVDLKNPETYAVENYEETTNSEVIDLRVDNILDSAMGFSSQQQNISEDEDEPES</sequence>
<reference evidence="1" key="1">
    <citation type="journal article" date="2017" name="Parasit. Vectors">
        <title>Sialotranscriptomics of Rhipicephalus zambeziensis reveals intricate expression profiles of secretory proteins and suggests tight temporal transcriptional regulation during blood-feeding.</title>
        <authorList>
            <person name="de Castro M.H."/>
            <person name="de Klerk D."/>
            <person name="Pienaar R."/>
            <person name="Rees D.J.G."/>
            <person name="Mans B.J."/>
        </authorList>
    </citation>
    <scope>NUCLEOTIDE SEQUENCE</scope>
    <source>
        <tissue evidence="1">Salivary glands</tissue>
    </source>
</reference>
<dbReference type="GO" id="GO:0006384">
    <property type="term" value="P:transcription initiation at RNA polymerase III promoter"/>
    <property type="evidence" value="ECO:0007669"/>
    <property type="project" value="InterPro"/>
</dbReference>
<dbReference type="GO" id="GO:0006366">
    <property type="term" value="P:transcription by RNA polymerase II"/>
    <property type="evidence" value="ECO:0007669"/>
    <property type="project" value="InterPro"/>
</dbReference>
<organism evidence="1">
    <name type="scientific">Rhipicephalus zambeziensis</name>
    <dbReference type="NCBI Taxonomy" id="60191"/>
    <lineage>
        <taxon>Eukaryota</taxon>
        <taxon>Metazoa</taxon>
        <taxon>Ecdysozoa</taxon>
        <taxon>Arthropoda</taxon>
        <taxon>Chelicerata</taxon>
        <taxon>Arachnida</taxon>
        <taxon>Acari</taxon>
        <taxon>Parasitiformes</taxon>
        <taxon>Ixodida</taxon>
        <taxon>Ixodoidea</taxon>
        <taxon>Ixodidae</taxon>
        <taxon>Rhipicephalinae</taxon>
        <taxon>Rhipicephalus</taxon>
        <taxon>Rhipicephalus</taxon>
    </lineage>
</organism>
<proteinExistence type="predicted"/>
<evidence type="ECO:0000313" key="1">
    <source>
        <dbReference type="EMBL" id="MAA19774.1"/>
    </source>
</evidence>
<dbReference type="Pfam" id="PF15497">
    <property type="entry name" value="SNAPC5"/>
    <property type="match status" value="1"/>
</dbReference>
<accession>A0A224Z0L5</accession>
<name>A0A224Z0L5_9ACAR</name>
<dbReference type="InterPro" id="IPR029138">
    <property type="entry name" value="SNAPC5"/>
</dbReference>
<dbReference type="AlphaFoldDB" id="A0A224Z0L5"/>
<protein>
    <submittedName>
        <fullName evidence="1">Protein containing SNAPc19 domain</fullName>
    </submittedName>
</protein>
<dbReference type="GO" id="GO:0005634">
    <property type="term" value="C:nucleus"/>
    <property type="evidence" value="ECO:0007669"/>
    <property type="project" value="InterPro"/>
</dbReference>